<proteinExistence type="predicted"/>
<protein>
    <submittedName>
        <fullName evidence="1">Uncharacterized protein</fullName>
    </submittedName>
</protein>
<dbReference type="STRING" id="1329250.WOSG25_290050"/>
<name>A0A069D3T3_WEIOS</name>
<dbReference type="AlphaFoldDB" id="A0A069D3T3"/>
<evidence type="ECO:0000313" key="1">
    <source>
        <dbReference type="EMBL" id="GAK32071.1"/>
    </source>
</evidence>
<gene>
    <name evidence="1" type="ORF">WOSG25_290050</name>
</gene>
<accession>A0A069D3T3</accession>
<reference evidence="2" key="1">
    <citation type="journal article" date="2014" name="Genome Announc.">
        <title>Draft genome sequence of Weissella oryzae SG25T, isolated from fermented rice grains.</title>
        <authorList>
            <person name="Tanizawa Y."/>
            <person name="Fujisawa T."/>
            <person name="Mochizuki T."/>
            <person name="Kaminuma E."/>
            <person name="Suzuki Y."/>
            <person name="Nakamura Y."/>
            <person name="Tohno M."/>
        </authorList>
    </citation>
    <scope>NUCLEOTIDE SEQUENCE [LARGE SCALE GENOMIC DNA]</scope>
    <source>
        <strain evidence="2">DSM 25784 / JCM 18191 / LMG 30913 / SG25</strain>
    </source>
</reference>
<dbReference type="EMBL" id="DF820512">
    <property type="protein sequence ID" value="GAK32071.1"/>
    <property type="molecule type" value="Genomic_DNA"/>
</dbReference>
<sequence>MTFDEFIGAISDQNLVKNAAAKSYLNDLIEELRETYAPVVELEEPFARTIFQIIDNPDVFATISTKEHPLFSNETNLVSAYLHPETIKVVE</sequence>
<keyword evidence="2" id="KW-1185">Reference proteome</keyword>
<evidence type="ECO:0000313" key="2">
    <source>
        <dbReference type="Proteomes" id="UP000030643"/>
    </source>
</evidence>
<dbReference type="RefSeq" id="WP_027699934.1">
    <property type="nucleotide sequence ID" value="NZ_DF820512.1"/>
</dbReference>
<dbReference type="OrthoDB" id="2150008at2"/>
<dbReference type="Proteomes" id="UP000030643">
    <property type="component" value="Unassembled WGS sequence"/>
</dbReference>
<organism evidence="1 2">
    <name type="scientific">Weissella oryzae (strain DSM 25784 / JCM 18191 / LMG 30913 / SG25)</name>
    <dbReference type="NCBI Taxonomy" id="1329250"/>
    <lineage>
        <taxon>Bacteria</taxon>
        <taxon>Bacillati</taxon>
        <taxon>Bacillota</taxon>
        <taxon>Bacilli</taxon>
        <taxon>Lactobacillales</taxon>
        <taxon>Lactobacillaceae</taxon>
        <taxon>Weissella</taxon>
    </lineage>
</organism>